<name>A0A6G6J5Z7_PSENT</name>
<dbReference type="AlphaFoldDB" id="A0A6G6J5Z7"/>
<dbReference type="EMBL" id="JADTFC010000007">
    <property type="protein sequence ID" value="MBG6286768.1"/>
    <property type="molecule type" value="Genomic_DNA"/>
</dbReference>
<dbReference type="Proteomes" id="UP000501063">
    <property type="component" value="Chromosome"/>
</dbReference>
<evidence type="ECO:0000313" key="4">
    <source>
        <dbReference type="Proteomes" id="UP000501063"/>
    </source>
</evidence>
<protein>
    <submittedName>
        <fullName evidence="3">Uncharacterized protein</fullName>
    </submittedName>
</protein>
<evidence type="ECO:0000313" key="3">
    <source>
        <dbReference type="EMBL" id="QIE90805.1"/>
    </source>
</evidence>
<evidence type="ECO:0000313" key="2">
    <source>
        <dbReference type="EMBL" id="MBG6286768.1"/>
    </source>
</evidence>
<gene>
    <name evidence="3" type="ORF">G5B91_05675</name>
    <name evidence="2" type="ORF">I5I61_04850</name>
</gene>
<proteinExistence type="predicted"/>
<feature type="coiled-coil region" evidence="1">
    <location>
        <begin position="29"/>
        <end position="87"/>
    </location>
</feature>
<sequence length="91" mass="10387">MLLVLLLAAALAGVWLMRHQGEVAGRVQADELQALRVQVEQLTAELEDKRLQGDEDRANREQLMQRIDSMSAEIKKLKTELAFYRQQKPGK</sequence>
<reference evidence="3 4" key="1">
    <citation type="submission" date="2020-02" db="EMBL/GenBank/DDBJ databases">
        <title>Integrative conjugative elements (ICEs) and plasmids drive adaptation of Pseudomonas nitroreducens strain HBP1 to wastewater environment.</title>
        <authorList>
            <person name="Sentchilo V."/>
            <person name="Carraro N."/>
            <person name="Bertelli C."/>
            <person name="van der Meer J.R."/>
        </authorList>
    </citation>
    <scope>NUCLEOTIDE SEQUENCE [LARGE SCALE GENOMIC DNA]</scope>
    <source>
        <strain evidence="3 4">HBP1</strain>
    </source>
</reference>
<dbReference type="KEGG" id="pnt:G5B91_05675"/>
<evidence type="ECO:0000256" key="1">
    <source>
        <dbReference type="SAM" id="Coils"/>
    </source>
</evidence>
<organism evidence="3 4">
    <name type="scientific">Pseudomonas nitroreducens</name>
    <dbReference type="NCBI Taxonomy" id="46680"/>
    <lineage>
        <taxon>Bacteria</taxon>
        <taxon>Pseudomonadati</taxon>
        <taxon>Pseudomonadota</taxon>
        <taxon>Gammaproteobacteria</taxon>
        <taxon>Pseudomonadales</taxon>
        <taxon>Pseudomonadaceae</taxon>
        <taxon>Pseudomonas</taxon>
    </lineage>
</organism>
<keyword evidence="5" id="KW-1185">Reference proteome</keyword>
<keyword evidence="1" id="KW-0175">Coiled coil</keyword>
<reference evidence="2 5" key="2">
    <citation type="submission" date="2020-11" db="EMBL/GenBank/DDBJ databases">
        <title>Enhanced detection system for hospital associated transmission using whole genome sequencing surveillance.</title>
        <authorList>
            <person name="Harrison L.H."/>
            <person name="Van Tyne D."/>
            <person name="Marsh J.W."/>
            <person name="Griffith M.P."/>
            <person name="Snyder D.J."/>
            <person name="Cooper V.S."/>
            <person name="Mustapha M."/>
        </authorList>
    </citation>
    <scope>NUCLEOTIDE SEQUENCE [LARGE SCALE GENOMIC DNA]</scope>
    <source>
        <strain evidence="2 5">PSA00705</strain>
    </source>
</reference>
<accession>A0A6G6J5Z7</accession>
<dbReference type="EMBL" id="CP049140">
    <property type="protein sequence ID" value="QIE90805.1"/>
    <property type="molecule type" value="Genomic_DNA"/>
</dbReference>
<evidence type="ECO:0000313" key="5">
    <source>
        <dbReference type="Proteomes" id="UP000608450"/>
    </source>
</evidence>
<dbReference type="RefSeq" id="WP_051445686.1">
    <property type="nucleotide sequence ID" value="NZ_CP120376.1"/>
</dbReference>
<dbReference type="Proteomes" id="UP000608450">
    <property type="component" value="Unassembled WGS sequence"/>
</dbReference>